<dbReference type="Proteomes" id="UP000266489">
    <property type="component" value="Unassembled WGS sequence"/>
</dbReference>
<proteinExistence type="predicted"/>
<evidence type="ECO:0000256" key="8">
    <source>
        <dbReference type="SAM" id="Phobius"/>
    </source>
</evidence>
<evidence type="ECO:0000256" key="7">
    <source>
        <dbReference type="ARBA" id="ARBA00023136"/>
    </source>
</evidence>
<evidence type="ECO:0000256" key="6">
    <source>
        <dbReference type="ARBA" id="ARBA00022989"/>
    </source>
</evidence>
<feature type="transmembrane region" description="Helical" evidence="8">
    <location>
        <begin position="298"/>
        <end position="316"/>
    </location>
</feature>
<feature type="transmembrane region" description="Helical" evidence="8">
    <location>
        <begin position="273"/>
        <end position="292"/>
    </location>
</feature>
<dbReference type="RefSeq" id="WP_119087688.1">
    <property type="nucleotide sequence ID" value="NZ_QXIU01000144.1"/>
</dbReference>
<feature type="transmembrane region" description="Helical" evidence="8">
    <location>
        <begin position="130"/>
        <end position="148"/>
    </location>
</feature>
<evidence type="ECO:0000313" key="9">
    <source>
        <dbReference type="EMBL" id="RIE10442.1"/>
    </source>
</evidence>
<organism evidence="9 10">
    <name type="scientific">Candidatus Cryosericum odellii</name>
    <dbReference type="NCBI Taxonomy" id="2290917"/>
    <lineage>
        <taxon>Bacteria</taxon>
        <taxon>Pseudomonadati</taxon>
        <taxon>Caldisericota/Cryosericota group</taxon>
        <taxon>Candidatus Cryosericota</taxon>
        <taxon>Candidatus Cryosericia</taxon>
        <taxon>Candidatus Cryosericales</taxon>
        <taxon>Candidatus Cryosericaceae</taxon>
        <taxon>Candidatus Cryosericum</taxon>
    </lineage>
</organism>
<evidence type="ECO:0000256" key="3">
    <source>
        <dbReference type="ARBA" id="ARBA00022475"/>
    </source>
</evidence>
<feature type="transmembrane region" description="Helical" evidence="8">
    <location>
        <begin position="168"/>
        <end position="189"/>
    </location>
</feature>
<comment type="caution">
    <text evidence="9">The sequence shown here is derived from an EMBL/GenBank/DDBJ whole genome shotgun (WGS) entry which is preliminary data.</text>
</comment>
<keyword evidence="6 8" id="KW-1133">Transmembrane helix</keyword>
<keyword evidence="2" id="KW-0813">Transport</keyword>
<dbReference type="PANTHER" id="PTHR32196:SF21">
    <property type="entry name" value="ABC TRANSPORTER PERMEASE PROTEIN YPHD-RELATED"/>
    <property type="match status" value="1"/>
</dbReference>
<feature type="transmembrane region" description="Helical" evidence="8">
    <location>
        <begin position="52"/>
        <end position="75"/>
    </location>
</feature>
<gene>
    <name evidence="9" type="ORF">SMC5_05965</name>
</gene>
<dbReference type="EMBL" id="QXIU01000144">
    <property type="protein sequence ID" value="RIE10442.1"/>
    <property type="molecule type" value="Genomic_DNA"/>
</dbReference>
<dbReference type="OrthoDB" id="9784538at2"/>
<comment type="subcellular location">
    <subcellularLocation>
        <location evidence="1">Cell membrane</location>
        <topology evidence="1">Multi-pass membrane protein</topology>
    </subcellularLocation>
</comment>
<accession>A0A398D5B3</accession>
<feature type="transmembrane region" description="Helical" evidence="8">
    <location>
        <begin position="95"/>
        <end position="118"/>
    </location>
</feature>
<evidence type="ECO:0000313" key="10">
    <source>
        <dbReference type="Proteomes" id="UP000266489"/>
    </source>
</evidence>
<evidence type="ECO:0000256" key="4">
    <source>
        <dbReference type="ARBA" id="ARBA00022519"/>
    </source>
</evidence>
<dbReference type="CDD" id="cd06579">
    <property type="entry name" value="TM_PBP1_transp_AraH_like"/>
    <property type="match status" value="1"/>
</dbReference>
<keyword evidence="5 8" id="KW-0812">Transmembrane</keyword>
<dbReference type="InterPro" id="IPR001851">
    <property type="entry name" value="ABC_transp_permease"/>
</dbReference>
<dbReference type="GO" id="GO:0022857">
    <property type="term" value="F:transmembrane transporter activity"/>
    <property type="evidence" value="ECO:0007669"/>
    <property type="project" value="InterPro"/>
</dbReference>
<protein>
    <submittedName>
        <fullName evidence="9">ABC transporter permease</fullName>
    </submittedName>
</protein>
<evidence type="ECO:0000256" key="1">
    <source>
        <dbReference type="ARBA" id="ARBA00004651"/>
    </source>
</evidence>
<keyword evidence="7 8" id="KW-0472">Membrane</keyword>
<feature type="transmembrane region" description="Helical" evidence="8">
    <location>
        <begin position="20"/>
        <end position="40"/>
    </location>
</feature>
<dbReference type="AlphaFoldDB" id="A0A398D5B3"/>
<evidence type="ECO:0000256" key="2">
    <source>
        <dbReference type="ARBA" id="ARBA00022448"/>
    </source>
</evidence>
<dbReference type="GO" id="GO:0005886">
    <property type="term" value="C:plasma membrane"/>
    <property type="evidence" value="ECO:0007669"/>
    <property type="project" value="UniProtKB-SubCell"/>
</dbReference>
<keyword evidence="3" id="KW-1003">Cell membrane</keyword>
<evidence type="ECO:0000256" key="5">
    <source>
        <dbReference type="ARBA" id="ARBA00022692"/>
    </source>
</evidence>
<feature type="transmembrane region" description="Helical" evidence="8">
    <location>
        <begin position="249"/>
        <end position="266"/>
    </location>
</feature>
<name>A0A398D5B3_9BACT</name>
<sequence length="324" mass="34235">MPAKVSLKDRISNFNIEKYGPFVALTVLLLIMLVLQPEFFKINNVVNVLKQVSYMGCIAVGMTFVIITGGIDLSVGSMAAMTGGLMLVTTNHFKGSVPSIILALVAGCALAVACGWAVGTLTTKGRIAPFIVTLGTGAIYRSVVLQAANGGEFRGATDTYPVIGQGSFLGIPYAIFVFLVFAVVCHIILNNTRLGRYMYAVGSNEDVARYSAIKTDRIKIIAYMILGFGVFLMALMFSSRINAVSSSNFGAGLELDAIAAVVIGGTSMKGGRGWIWGTVIGVIILGVVSSMLNWLNVSAYLQGAVKGLVIIAAVLVQRGRGETK</sequence>
<reference evidence="9 10" key="1">
    <citation type="submission" date="2018-09" db="EMBL/GenBank/DDBJ databases">
        <title>Discovery and Ecogenomic Context for Candidatus Cryosericales, a Global Caldiserica Order Active in Thawing Permafrost.</title>
        <authorList>
            <person name="Martinez M.A."/>
            <person name="Woodcroft B.J."/>
            <person name="Ignacio Espinoza J.C."/>
            <person name="Zayed A."/>
            <person name="Singleton C.M."/>
            <person name="Boyd J."/>
            <person name="Li Y.-F."/>
            <person name="Purvine S."/>
            <person name="Maughan H."/>
            <person name="Hodgkins S.B."/>
            <person name="Anderson D."/>
            <person name="Sederholm M."/>
            <person name="Temperton B."/>
            <person name="Saleska S.R."/>
            <person name="Tyson G.W."/>
            <person name="Rich V.I."/>
        </authorList>
    </citation>
    <scope>NUCLEOTIDE SEQUENCE [LARGE SCALE GENOMIC DNA]</scope>
    <source>
        <strain evidence="9 10">SMC5</strain>
    </source>
</reference>
<feature type="transmembrane region" description="Helical" evidence="8">
    <location>
        <begin position="220"/>
        <end position="237"/>
    </location>
</feature>
<dbReference type="Pfam" id="PF02653">
    <property type="entry name" value="BPD_transp_2"/>
    <property type="match status" value="1"/>
</dbReference>
<keyword evidence="4" id="KW-0997">Cell inner membrane</keyword>
<dbReference type="PANTHER" id="PTHR32196">
    <property type="entry name" value="ABC TRANSPORTER PERMEASE PROTEIN YPHD-RELATED-RELATED"/>
    <property type="match status" value="1"/>
</dbReference>